<keyword evidence="1" id="KW-0812">Transmembrane</keyword>
<feature type="transmembrane region" description="Helical" evidence="1">
    <location>
        <begin position="243"/>
        <end position="268"/>
    </location>
</feature>
<feature type="domain" description="DUF6708" evidence="2">
    <location>
        <begin position="113"/>
        <end position="293"/>
    </location>
</feature>
<evidence type="ECO:0000259" key="2">
    <source>
        <dbReference type="Pfam" id="PF20455"/>
    </source>
</evidence>
<proteinExistence type="predicted"/>
<accession>A0A848MEA5</accession>
<keyword evidence="1" id="KW-0472">Membrane</keyword>
<dbReference type="Proteomes" id="UP000585363">
    <property type="component" value="Unassembled WGS sequence"/>
</dbReference>
<reference evidence="3 4" key="2">
    <citation type="submission" date="2020-06" db="EMBL/GenBank/DDBJ databases">
        <title>Polyphasic characterization of a Rahnella strain isolated from tree sap.</title>
        <authorList>
            <person name="Kim I.S."/>
        </authorList>
    </citation>
    <scope>NUCLEOTIDE SEQUENCE [LARGE SCALE GENOMIC DNA]</scope>
    <source>
        <strain evidence="3 4">SAP-1</strain>
    </source>
</reference>
<reference evidence="3 4" key="1">
    <citation type="submission" date="2020-01" db="EMBL/GenBank/DDBJ databases">
        <authorList>
            <person name="Lee S.D."/>
        </authorList>
    </citation>
    <scope>NUCLEOTIDE SEQUENCE [LARGE SCALE GENOMIC DNA]</scope>
    <source>
        <strain evidence="3 4">SAP-1</strain>
    </source>
</reference>
<feature type="transmembrane region" description="Helical" evidence="1">
    <location>
        <begin position="100"/>
        <end position="120"/>
    </location>
</feature>
<comment type="caution">
    <text evidence="3">The sequence shown here is derived from an EMBL/GenBank/DDBJ whole genome shotgun (WGS) entry which is preliminary data.</text>
</comment>
<dbReference type="RefSeq" id="WP_169402311.1">
    <property type="nucleotide sequence ID" value="NZ_JAADJU010000003.1"/>
</dbReference>
<dbReference type="AlphaFoldDB" id="A0A848MEA5"/>
<sequence length="323" mass="37523">MDYYGMFPKFKYNRQLNADEKKHKLNQSDRTDIASSSITSDSKIISMGSNYLELVDKYYSPKGFAGLVCFPAVVVSILVFIAVLYSVIFDYGWSNVIFALPYLLLLIPCLGTFFFMIKLLKTEWFAWTHYPIRFDRRNRMVHFIRLDGTARSVPWDKVYFTSGLSHRKGFNKSYYISGHIMANDSDIIIDTFCLPVTSPDRKALECHWEFVRRYMEDGPESVVHAVKDCLPIDGKREGYHFGLIYVISAFNGMPIFLFPFIFTLSFILSIPRYIAMVTSKIPVWPESIEEQCAILENDPYAVDASINSKHPWRDMFRKQPEDE</sequence>
<protein>
    <recommendedName>
        <fullName evidence="2">DUF6708 domain-containing protein</fullName>
    </recommendedName>
</protein>
<dbReference type="InterPro" id="IPR046554">
    <property type="entry name" value="DUF6708"/>
</dbReference>
<keyword evidence="1" id="KW-1133">Transmembrane helix</keyword>
<dbReference type="EMBL" id="JAADJU010000003">
    <property type="protein sequence ID" value="NMP26618.1"/>
    <property type="molecule type" value="Genomic_DNA"/>
</dbReference>
<gene>
    <name evidence="3" type="ORF">GW590_07055</name>
</gene>
<organism evidence="3 4">
    <name type="scientific">Rouxiella aceris</name>
    <dbReference type="NCBI Taxonomy" id="2703884"/>
    <lineage>
        <taxon>Bacteria</taxon>
        <taxon>Pseudomonadati</taxon>
        <taxon>Pseudomonadota</taxon>
        <taxon>Gammaproteobacteria</taxon>
        <taxon>Enterobacterales</taxon>
        <taxon>Yersiniaceae</taxon>
        <taxon>Rouxiella</taxon>
    </lineage>
</organism>
<evidence type="ECO:0000313" key="3">
    <source>
        <dbReference type="EMBL" id="NMP26618.1"/>
    </source>
</evidence>
<name>A0A848MEA5_9GAMM</name>
<keyword evidence="4" id="KW-1185">Reference proteome</keyword>
<feature type="transmembrane region" description="Helical" evidence="1">
    <location>
        <begin position="64"/>
        <end position="88"/>
    </location>
</feature>
<dbReference type="Pfam" id="PF20455">
    <property type="entry name" value="DUF6708"/>
    <property type="match status" value="1"/>
</dbReference>
<evidence type="ECO:0000313" key="4">
    <source>
        <dbReference type="Proteomes" id="UP000585363"/>
    </source>
</evidence>
<evidence type="ECO:0000256" key="1">
    <source>
        <dbReference type="SAM" id="Phobius"/>
    </source>
</evidence>